<dbReference type="InterPro" id="IPR001173">
    <property type="entry name" value="Glyco_trans_2-like"/>
</dbReference>
<evidence type="ECO:0000259" key="2">
    <source>
        <dbReference type="Pfam" id="PF00535"/>
    </source>
</evidence>
<dbReference type="Pfam" id="PF00535">
    <property type="entry name" value="Glycos_transf_2"/>
    <property type="match status" value="2"/>
</dbReference>
<dbReference type="CDD" id="cd02511">
    <property type="entry name" value="Beta4Glucosyltransferase"/>
    <property type="match status" value="1"/>
</dbReference>
<reference evidence="3 4" key="1">
    <citation type="submission" date="2019-08" db="EMBL/GenBank/DDBJ databases">
        <title>Rapid identification of Enteric Bacteria from Whole Genome Sequences (WGS) using Average Nucleotide Identity (ANI).</title>
        <authorList>
            <person name="Lane C."/>
        </authorList>
    </citation>
    <scope>NUCLEOTIDE SEQUENCE [LARGE SCALE GENOMIC DNA]</scope>
    <source>
        <strain evidence="3 4">D4984</strain>
    </source>
</reference>
<feature type="domain" description="Glycosyltransferase 2-like" evidence="2">
    <location>
        <begin position="7"/>
        <end position="116"/>
    </location>
</feature>
<dbReference type="SUPFAM" id="SSF53448">
    <property type="entry name" value="Nucleotide-diphospho-sugar transferases"/>
    <property type="match status" value="2"/>
</dbReference>
<comment type="caution">
    <text evidence="3">The sequence shown here is derived from an EMBL/GenBank/DDBJ whole genome shotgun (WGS) entry which is preliminary data.</text>
</comment>
<dbReference type="CDD" id="cd06420">
    <property type="entry name" value="GT2_Chondriotin_Pol_N"/>
    <property type="match status" value="1"/>
</dbReference>
<evidence type="ECO:0000313" key="3">
    <source>
        <dbReference type="EMBL" id="TXK56805.1"/>
    </source>
</evidence>
<dbReference type="Proteomes" id="UP000321317">
    <property type="component" value="Unassembled WGS sequence"/>
</dbReference>
<evidence type="ECO:0000313" key="4">
    <source>
        <dbReference type="Proteomes" id="UP000321317"/>
    </source>
</evidence>
<sequence length="509" mass="59580">MNLKEISAVLIVKNATKTLKECLNSLKEFGEIVLLDNQSDDDTLQIAKDFAKDFPNIRIEQSEFIGFGALKNKAISYATKEWIFSIDADEVLEYEALKELERLDLKTHHIVAFARKNLYRGEWIKACGWHPDFVLRLFHKSYTKFNDNLVHESLILPPNAEKIYLKNALRHYAFSGIYDLLEKCQRYSQLYAQQNLHKKSSIFKALTHGLWKFHRDYFFKKGIFYGYKGFIISLCNGLGAFFKYAKLYEAQNKKPSIALIITTYNSPTYLKVVLESVMKQNTMPNEILIADDGSTEETANLIKEFQNKFSIPLKHIWQEDKGYRLAKSRNNAAKKAMSEYIIIIDGDMVLEENFIKDHLDFAKKGVFLQGSRVILDATKSQDILRGGHYDRLKRSFILSKIYYHFSKIRADFFNKKDFIKGIRGCNMSFYKQDCEALEGFNEKFGGWGREDSEFVARFLFNGGEFRRVKFKALAYHLYHKENDKACLDENHQLYLKTIKERRTTWKEKR</sequence>
<dbReference type="InterPro" id="IPR029044">
    <property type="entry name" value="Nucleotide-diphossugar_trans"/>
</dbReference>
<comment type="similarity">
    <text evidence="1">Belongs to the glycosyltransferase 2 family. WaaE/KdtX subfamily.</text>
</comment>
<dbReference type="RefSeq" id="WP_147734657.1">
    <property type="nucleotide sequence ID" value="NZ_JANKHQ010000002.1"/>
</dbReference>
<feature type="domain" description="Glycosyltransferase 2-like" evidence="2">
    <location>
        <begin position="259"/>
        <end position="430"/>
    </location>
</feature>
<dbReference type="PANTHER" id="PTHR43630">
    <property type="entry name" value="POLY-BETA-1,6-N-ACETYL-D-GLUCOSAMINE SYNTHASE"/>
    <property type="match status" value="1"/>
</dbReference>
<keyword evidence="4" id="KW-1185">Reference proteome</keyword>
<name>A0ABY3L183_9BACT</name>
<dbReference type="EMBL" id="VRMA01000052">
    <property type="protein sequence ID" value="TXK56805.1"/>
    <property type="molecule type" value="Genomic_DNA"/>
</dbReference>
<organism evidence="3 4">
    <name type="scientific">Campylobacter helveticus</name>
    <dbReference type="NCBI Taxonomy" id="28898"/>
    <lineage>
        <taxon>Bacteria</taxon>
        <taxon>Pseudomonadati</taxon>
        <taxon>Campylobacterota</taxon>
        <taxon>Epsilonproteobacteria</taxon>
        <taxon>Campylobacterales</taxon>
        <taxon>Campylobacteraceae</taxon>
        <taxon>Campylobacter</taxon>
    </lineage>
</organism>
<proteinExistence type="inferred from homology"/>
<evidence type="ECO:0000256" key="1">
    <source>
        <dbReference type="ARBA" id="ARBA00038494"/>
    </source>
</evidence>
<gene>
    <name evidence="3" type="ORF">FVD16_06070</name>
</gene>
<dbReference type="Gene3D" id="3.90.550.10">
    <property type="entry name" value="Spore Coat Polysaccharide Biosynthesis Protein SpsA, Chain A"/>
    <property type="match status" value="2"/>
</dbReference>
<accession>A0ABY3L183</accession>
<dbReference type="PANTHER" id="PTHR43630:SF2">
    <property type="entry name" value="GLYCOSYLTRANSFERASE"/>
    <property type="match status" value="1"/>
</dbReference>
<protein>
    <submittedName>
        <fullName evidence="3">Glycosyltransferase</fullName>
    </submittedName>
</protein>